<dbReference type="InterPro" id="IPR027796">
    <property type="entry name" value="OTT_1508_deam-like"/>
</dbReference>
<accession>A0A371CUE4</accession>
<proteinExistence type="predicted"/>
<dbReference type="OrthoDB" id="2756695at2759"/>
<dbReference type="AlphaFoldDB" id="A0A371CUE4"/>
<evidence type="ECO:0000313" key="3">
    <source>
        <dbReference type="Proteomes" id="UP000256964"/>
    </source>
</evidence>
<evidence type="ECO:0000256" key="1">
    <source>
        <dbReference type="SAM" id="MobiDB-lite"/>
    </source>
</evidence>
<reference evidence="2 3" key="1">
    <citation type="journal article" date="2018" name="Biotechnol. Biofuels">
        <title>Integrative visual omics of the white-rot fungus Polyporus brumalis exposes the biotechnological potential of its oxidative enzymes for delignifying raw plant biomass.</title>
        <authorList>
            <person name="Miyauchi S."/>
            <person name="Rancon A."/>
            <person name="Drula E."/>
            <person name="Hage H."/>
            <person name="Chaduli D."/>
            <person name="Favel A."/>
            <person name="Grisel S."/>
            <person name="Henrissat B."/>
            <person name="Herpoel-Gimbert I."/>
            <person name="Ruiz-Duenas F.J."/>
            <person name="Chevret D."/>
            <person name="Hainaut M."/>
            <person name="Lin J."/>
            <person name="Wang M."/>
            <person name="Pangilinan J."/>
            <person name="Lipzen A."/>
            <person name="Lesage-Meessen L."/>
            <person name="Navarro D."/>
            <person name="Riley R."/>
            <person name="Grigoriev I.V."/>
            <person name="Zhou S."/>
            <person name="Raouche S."/>
            <person name="Rosso M.N."/>
        </authorList>
    </citation>
    <scope>NUCLEOTIDE SEQUENCE [LARGE SCALE GENOMIC DNA]</scope>
    <source>
        <strain evidence="2 3">BRFM 1820</strain>
    </source>
</reference>
<dbReference type="Pfam" id="PF14441">
    <property type="entry name" value="OTT_1508_deam"/>
    <property type="match status" value="1"/>
</dbReference>
<organism evidence="2 3">
    <name type="scientific">Lentinus brumalis</name>
    <dbReference type="NCBI Taxonomy" id="2498619"/>
    <lineage>
        <taxon>Eukaryota</taxon>
        <taxon>Fungi</taxon>
        <taxon>Dikarya</taxon>
        <taxon>Basidiomycota</taxon>
        <taxon>Agaricomycotina</taxon>
        <taxon>Agaricomycetes</taxon>
        <taxon>Polyporales</taxon>
        <taxon>Polyporaceae</taxon>
        <taxon>Lentinus</taxon>
    </lineage>
</organism>
<keyword evidence="3" id="KW-1185">Reference proteome</keyword>
<feature type="region of interest" description="Disordered" evidence="1">
    <location>
        <begin position="613"/>
        <end position="640"/>
    </location>
</feature>
<sequence length="659" mass="71977">MDVPSPPPQSSDEPPSMCGLFPLPPNTVDTETDADVRRDIAFLSALLKDYHSGKSTVLDAKRPGSSRSDLWSHVSYILVPGGSRDEYGDDLVAVVGRIEPGSLAVTVVAQSTSPTTHSGNKPANSLEVDEVALLEDGEVTGMLARMAANVGSLPDDVGVETHLRDTMSIISYLLHYRLESRHLSQGVLVSYLFEFVVLRCYRKLYARLASGITLWTKHPLELLNEHYEKTLPALGQDASPPVKMPQAYKYKSLLSAHGITIIANESGPFNVPFSSSAAPVWAKLLHTCYTTMFDTLSGEQMVPVEQTGKKAAVEELKRVARRPIAASECRKLEAAIALLDDALSGGIVERLFPPPLLDKLNAYYLASTQVKTNSRLARGIHEARTGEGSEVEYHYDADDLQANGEDSLRHILRHLEALAIPLRAAYSIVRSCFNAPPDITSLKAYQVVATPDSHAAFTPDYFERFREEFASRWGEQRELVVKALDNSKGPLVSLGAASVHAEAVLISILSAVDLQEHMVNVCGEPTPIASLLPSGSMAVGVSKRSCFCCWLLAELLKPGSRGIAAQSGSVLRGTHGTIFPWQPPPGVPRAVLDAMRKELLTIFNRTFQALTVRPQSAQTSPAEPLHAPRDTSPEEIDRWNVPRQEEYLPSLVRPPEARC</sequence>
<feature type="compositionally biased region" description="Basic and acidic residues" evidence="1">
    <location>
        <begin position="626"/>
        <end position="640"/>
    </location>
</feature>
<protein>
    <submittedName>
        <fullName evidence="2">Uncharacterized protein</fullName>
    </submittedName>
</protein>
<gene>
    <name evidence="2" type="ORF">OH76DRAFT_1173580</name>
</gene>
<evidence type="ECO:0000313" key="2">
    <source>
        <dbReference type="EMBL" id="RDX43901.1"/>
    </source>
</evidence>
<dbReference type="Proteomes" id="UP000256964">
    <property type="component" value="Unassembled WGS sequence"/>
</dbReference>
<name>A0A371CUE4_9APHY</name>
<dbReference type="STRING" id="139420.A0A371CUE4"/>
<dbReference type="EMBL" id="KZ857458">
    <property type="protein sequence ID" value="RDX43901.1"/>
    <property type="molecule type" value="Genomic_DNA"/>
</dbReference>